<dbReference type="Proteomes" id="UP000769157">
    <property type="component" value="Unassembled WGS sequence"/>
</dbReference>
<dbReference type="InterPro" id="IPR016024">
    <property type="entry name" value="ARM-type_fold"/>
</dbReference>
<dbReference type="Pfam" id="PF24492">
    <property type="entry name" value="HEAT_ECM29"/>
    <property type="match status" value="1"/>
</dbReference>
<comment type="subcellular location">
    <subcellularLocation>
        <location evidence="1">Cytoplasm</location>
    </subcellularLocation>
</comment>
<dbReference type="GO" id="GO:0005737">
    <property type="term" value="C:cytoplasm"/>
    <property type="evidence" value="ECO:0007669"/>
    <property type="project" value="UniProtKB-SubCell"/>
</dbReference>
<dbReference type="InterPro" id="IPR011989">
    <property type="entry name" value="ARM-like"/>
</dbReference>
<feature type="region of interest" description="Disordered" evidence="5">
    <location>
        <begin position="1609"/>
        <end position="1632"/>
    </location>
</feature>
<dbReference type="GO" id="GO:0036503">
    <property type="term" value="P:ERAD pathway"/>
    <property type="evidence" value="ECO:0007669"/>
    <property type="project" value="TreeGrafter"/>
</dbReference>
<proteinExistence type="predicted"/>
<evidence type="ECO:0000259" key="7">
    <source>
        <dbReference type="Pfam" id="PF24492"/>
    </source>
</evidence>
<keyword evidence="3" id="KW-0677">Repeat</keyword>
<evidence type="ECO:0000313" key="9">
    <source>
        <dbReference type="Proteomes" id="UP000769157"/>
    </source>
</evidence>
<comment type="caution">
    <text evidence="8">The sequence shown here is derived from an EMBL/GenBank/DDBJ whole genome shotgun (WGS) entry which is preliminary data.</text>
</comment>
<dbReference type="Gene3D" id="1.25.10.10">
    <property type="entry name" value="Leucine-rich Repeat Variant"/>
    <property type="match status" value="2"/>
</dbReference>
<evidence type="ECO:0000256" key="4">
    <source>
        <dbReference type="ARBA" id="ARBA00022942"/>
    </source>
</evidence>
<dbReference type="GO" id="GO:0043248">
    <property type="term" value="P:proteasome assembly"/>
    <property type="evidence" value="ECO:0007669"/>
    <property type="project" value="InterPro"/>
</dbReference>
<reference evidence="8" key="1">
    <citation type="journal article" date="2021" name="Open Biol.">
        <title>Shared evolutionary footprints suggest mitochondrial oxidative damage underlies multiple complex I losses in fungi.</title>
        <authorList>
            <person name="Schikora-Tamarit M.A."/>
            <person name="Marcet-Houben M."/>
            <person name="Nosek J."/>
            <person name="Gabaldon T."/>
        </authorList>
    </citation>
    <scope>NUCLEOTIDE SEQUENCE</scope>
    <source>
        <strain evidence="8">CBS6075</strain>
    </source>
</reference>
<protein>
    <recommendedName>
        <fullName evidence="10">Proteasome component ECM29</fullName>
    </recommendedName>
</protein>
<feature type="compositionally biased region" description="Acidic residues" evidence="5">
    <location>
        <begin position="1613"/>
        <end position="1623"/>
    </location>
</feature>
<dbReference type="PANTHER" id="PTHR23346:SF19">
    <property type="entry name" value="PROTEASOME ADAPTER AND SCAFFOLD PROTEIN ECM29"/>
    <property type="match status" value="1"/>
</dbReference>
<name>A0A9P8PAY0_9ASCO</name>
<dbReference type="SUPFAM" id="SSF48371">
    <property type="entry name" value="ARM repeat"/>
    <property type="match status" value="3"/>
</dbReference>
<dbReference type="GO" id="GO:0000502">
    <property type="term" value="C:proteasome complex"/>
    <property type="evidence" value="ECO:0007669"/>
    <property type="project" value="UniProtKB-KW"/>
</dbReference>
<dbReference type="EMBL" id="JAEUBE010000158">
    <property type="protein sequence ID" value="KAH3668918.1"/>
    <property type="molecule type" value="Genomic_DNA"/>
</dbReference>
<dbReference type="InterPro" id="IPR055443">
    <property type="entry name" value="HEAT_ECM29"/>
</dbReference>
<evidence type="ECO:0000313" key="8">
    <source>
        <dbReference type="EMBL" id="KAH3668918.1"/>
    </source>
</evidence>
<accession>A0A9P8PAY0</accession>
<dbReference type="GeneID" id="70234640"/>
<dbReference type="RefSeq" id="XP_046063332.1">
    <property type="nucleotide sequence ID" value="XM_046203568.1"/>
</dbReference>
<gene>
    <name evidence="8" type="ORF">OGAPHI_002673</name>
</gene>
<dbReference type="GO" id="GO:0005634">
    <property type="term" value="C:nucleus"/>
    <property type="evidence" value="ECO:0007669"/>
    <property type="project" value="TreeGrafter"/>
</dbReference>
<dbReference type="Pfam" id="PF23731">
    <property type="entry name" value="ARM_ECM29_C"/>
    <property type="match status" value="1"/>
</dbReference>
<dbReference type="OrthoDB" id="16066at2759"/>
<dbReference type="Pfam" id="PF13001">
    <property type="entry name" value="ECM29_N"/>
    <property type="match status" value="1"/>
</dbReference>
<evidence type="ECO:0000256" key="5">
    <source>
        <dbReference type="SAM" id="MobiDB-lite"/>
    </source>
</evidence>
<organism evidence="8 9">
    <name type="scientific">Ogataea philodendri</name>
    <dbReference type="NCBI Taxonomy" id="1378263"/>
    <lineage>
        <taxon>Eukaryota</taxon>
        <taxon>Fungi</taxon>
        <taxon>Dikarya</taxon>
        <taxon>Ascomycota</taxon>
        <taxon>Saccharomycotina</taxon>
        <taxon>Pichiomycetes</taxon>
        <taxon>Pichiales</taxon>
        <taxon>Pichiaceae</taxon>
        <taxon>Ogataea</taxon>
    </lineage>
</organism>
<keyword evidence="9" id="KW-1185">Reference proteome</keyword>
<dbReference type="GO" id="GO:0060090">
    <property type="term" value="F:molecular adaptor activity"/>
    <property type="evidence" value="ECO:0007669"/>
    <property type="project" value="InterPro"/>
</dbReference>
<evidence type="ECO:0000256" key="2">
    <source>
        <dbReference type="ARBA" id="ARBA00022490"/>
    </source>
</evidence>
<evidence type="ECO:0000256" key="1">
    <source>
        <dbReference type="ARBA" id="ARBA00004496"/>
    </source>
</evidence>
<dbReference type="InterPro" id="IPR024372">
    <property type="entry name" value="Ecm29_N"/>
</dbReference>
<feature type="domain" description="Proteasome component Ecm29 N-terminal" evidence="6">
    <location>
        <begin position="8"/>
        <end position="492"/>
    </location>
</feature>
<sequence>MSDELALVEKVELRLALADTDQKFETSLDSYLAPILLKFASPNSDVRAQINKMVKYLLTRINSSNVKLPVLKLLQQVKNPSLSPNVDPTVVQSYTLVFISKGLPRLSQKEKTDLIPIIIDGISTVKPLIAARLFNILCKALLDLDVKDTEKESYRASLNINETDKQFLLEKFYEFMLLGTVLPDESHSIPQTVSFPGLSAQKVAFFTYQAGATFDLGTLISYKKAIFKFAETVFPESNALIAIVASADTSNSLANDALSFLKRNKIDHEDQAIVDKLISLFIGDETVEPAGVYLQEKIMNFCCQSRKAVKSPDSDKLCSMGLESEYPKLKQATIRFIKWISTVLVDQDDATDENLCKSIALQLKDNLSQEDVTTSNTIQQRFQYEALSVVLRRITKLENCEFIDFLFRMLEREPVELRSSIQDSLSSLAPSLHTLPPPEQQTLKQILASYISVTPASKPTEGFTSCRYMAVKYVNSCFAFNDPQARILDIFAQTQFDRPETIEEAGKGLHPYYFSLLQSFGNSGIDSAKIEFPSFVSILDEAQKSEHVNFDKELNFAWKCLVMQAIKGQTTVIVADQQWDTRLENALDYDEKVKQLVVDEMKRLDSVDLNGESALLSFLEKQLDVFVTYSSLETGKVLYQALVSSPANAVSKLSGYIDKLKSMLNVSVSDEVLLYASKSLAIIGSHSVLPNSELVSLLQDVLKKEHISALCFLISQLVLQKRLDVISDELFTSVLSKINDDMLSSSTRAQRGALEGLSQLSLFGCLGPVVSLSASTESFKTKFVENLLPLVKKFNERATTALSCLTLSLEVPEADSLSPIESVLYETHVSKQTDFHFTSGEAFTIIAAGSQSKVVDSKLDIRDHSFEPQLVKNLTRLPLILDTIIQACANTKPSLRRAGCIWLLSFVQHCGHLEYVKTKLDILQKSFSRFLADKDEIIQESASRGLSIVYEMGDADLKDTLTHNLLSSFTDSGKSISTGFVHEDTELFDPGVMNTGDSSVSTYKDVLSLASEVGDPSLVYKFMSLAKNSALWSSKKGIAFGLGAILDKTKLENLIANDDKLSSRLIPKLFRYRFDPSPSVARTMNDIWTSLLPNSNVVTDNFDAILKDLLLNMGNREWRVRQASASAAQDLLRLVSFDRYESQLEKIWTMSFRVMDDIKESVRLEGNSLTRYLATTMVNKISSATTPGTEDSKILSQLVPFLLGPNGLLNDSDDLKNFALEIVIKLSKSSSLLLKPFICDMVEQLVIMMSSIEPQIVNYLALNADKYNMKSDDIDSHRLHSIGSSPLMEAIEQLMNLLDDNLMPDFVTHLSNGVKKSVGLPSKVTGSKIIITLITRHYFVAQKYGDELLKICMGQLKDRNETVSRSYAISAGYCVRVASLKRIESLSKKLTGYYFEAGDNERLRILAANTSESISRYSTDKFQSVAVNFLPLAFIGKHDPVKEVGSAFSKEWEDSTSGGSGPVKLYLKEIIGLIRTHIDSTNFQIRQSIALSIIEIVDRLGNELNSLGQYLGDLYDILLVSLKGRSYKGKENLLKSLILLAIKTPNYFNDNEAIFNNVKHTVLVEARRKNKEYSVHSVRSLGVFLGAFPDEDVYQEYLELVTPFIVPKTQDGSDMDTDSEEEEPSKANKKAKDARLEDTKILFLENLVDALNTSQPEPKLVSFIMSNLVDYFQDNRYQQTYKTQLAIIKAFKDLLVPGVLDQVSKQELFEIWKVISDNCANRENLQNVLVAFIRTTQEFQKSCSEFRSACSQKLEALAGLNINSVINKEIENALHS</sequence>
<keyword evidence="4" id="KW-0647">Proteasome</keyword>
<evidence type="ECO:0000259" key="6">
    <source>
        <dbReference type="Pfam" id="PF13001"/>
    </source>
</evidence>
<evidence type="ECO:0008006" key="10">
    <source>
        <dbReference type="Google" id="ProtNLM"/>
    </source>
</evidence>
<reference evidence="8" key="2">
    <citation type="submission" date="2021-01" db="EMBL/GenBank/DDBJ databases">
        <authorList>
            <person name="Schikora-Tamarit M.A."/>
        </authorList>
    </citation>
    <scope>NUCLEOTIDE SEQUENCE</scope>
    <source>
        <strain evidence="8">CBS6075</strain>
    </source>
</reference>
<evidence type="ECO:0000256" key="3">
    <source>
        <dbReference type="ARBA" id="ARBA00022737"/>
    </source>
</evidence>
<keyword evidence="2" id="KW-0963">Cytoplasm</keyword>
<feature type="domain" description="Proteasome adapter and scaffold protein ECM29 HEAT-repeat" evidence="7">
    <location>
        <begin position="1234"/>
        <end position="1395"/>
    </location>
</feature>
<dbReference type="PANTHER" id="PTHR23346">
    <property type="entry name" value="TRANSLATIONAL ACTIVATOR GCN1-RELATED"/>
    <property type="match status" value="1"/>
</dbReference>